<evidence type="ECO:0000313" key="3">
    <source>
        <dbReference type="Proteomes" id="UP000324194"/>
    </source>
</evidence>
<feature type="region of interest" description="Disordered" evidence="1">
    <location>
        <begin position="1"/>
        <end position="40"/>
    </location>
</feature>
<dbReference type="AlphaFoldDB" id="A0A5E4PHS6"/>
<feature type="compositionally biased region" description="Basic and acidic residues" evidence="1">
    <location>
        <begin position="19"/>
        <end position="38"/>
    </location>
</feature>
<evidence type="ECO:0000256" key="1">
    <source>
        <dbReference type="SAM" id="MobiDB-lite"/>
    </source>
</evidence>
<dbReference type="Proteomes" id="UP000324194">
    <property type="component" value="Chromosome 1"/>
</dbReference>
<proteinExistence type="predicted"/>
<protein>
    <submittedName>
        <fullName evidence="2">Uncharacterized protein</fullName>
    </submittedName>
</protein>
<dbReference type="KEGG" id="asip:AQUSIP_13080"/>
<reference evidence="2 3" key="1">
    <citation type="submission" date="2019-08" db="EMBL/GenBank/DDBJ databases">
        <authorList>
            <person name="Guy L."/>
        </authorList>
    </citation>
    <scope>NUCLEOTIDE SEQUENCE [LARGE SCALE GENOMIC DNA]</scope>
    <source>
        <strain evidence="2 3">SGT-108</strain>
    </source>
</reference>
<organism evidence="2 3">
    <name type="scientific">Aquicella siphonis</name>
    <dbReference type="NCBI Taxonomy" id="254247"/>
    <lineage>
        <taxon>Bacteria</taxon>
        <taxon>Pseudomonadati</taxon>
        <taxon>Pseudomonadota</taxon>
        <taxon>Gammaproteobacteria</taxon>
        <taxon>Legionellales</taxon>
        <taxon>Coxiellaceae</taxon>
        <taxon>Aquicella</taxon>
    </lineage>
</organism>
<dbReference type="RefSeq" id="WP_148339262.1">
    <property type="nucleotide sequence ID" value="NZ_LR699119.1"/>
</dbReference>
<evidence type="ECO:0000313" key="2">
    <source>
        <dbReference type="EMBL" id="VVC76007.1"/>
    </source>
</evidence>
<name>A0A5E4PHS6_9COXI</name>
<keyword evidence="3" id="KW-1185">Reference proteome</keyword>
<accession>A0A5E4PHS6</accession>
<gene>
    <name evidence="2" type="ORF">AQUSIP_13080</name>
</gene>
<dbReference type="EMBL" id="LR699119">
    <property type="protein sequence ID" value="VVC76007.1"/>
    <property type="molecule type" value="Genomic_DNA"/>
</dbReference>
<sequence length="115" mass="12807">MAKHDHNNTAQARQFAPNGEHKQAMPLERKEAEHRAARDPNVALLPGKSIALNNGLLGDIEAAILEAEKAGKYAYAGQLISIMNKYSALKHELIQAREYPGIIETAFYQKMMSIY</sequence>